<organism evidence="1">
    <name type="scientific">Timema shepardi</name>
    <name type="common">Walking stick</name>
    <dbReference type="NCBI Taxonomy" id="629360"/>
    <lineage>
        <taxon>Eukaryota</taxon>
        <taxon>Metazoa</taxon>
        <taxon>Ecdysozoa</taxon>
        <taxon>Arthropoda</taxon>
        <taxon>Hexapoda</taxon>
        <taxon>Insecta</taxon>
        <taxon>Pterygota</taxon>
        <taxon>Neoptera</taxon>
        <taxon>Polyneoptera</taxon>
        <taxon>Phasmatodea</taxon>
        <taxon>Timematodea</taxon>
        <taxon>Timematoidea</taxon>
        <taxon>Timematidae</taxon>
        <taxon>Timema</taxon>
    </lineage>
</organism>
<protein>
    <submittedName>
        <fullName evidence="1">Uncharacterized protein</fullName>
    </submittedName>
</protein>
<dbReference type="AlphaFoldDB" id="A0A7R9ATH5"/>
<accession>A0A7R9ATH5</accession>
<proteinExistence type="predicted"/>
<sequence length="343" mass="38141">MFRRLKRISLDDVVRPTIQTSWRAGTSVDDKRGAAGVIPEASQEGLLHPFKSYADITLFHYNVPPEVYRATWEFAAFMDNPKCAVKEVYIFVRIGQRSNISTPVAFSPLPPTLSIASHVLFYSPYPLKSSHSSALVYPTPQELIQPSIGERIFIPTGTWQFSVTVSNCTFHVKSFLRFNKADTYCIEGLALEARALPPYDLKSGVGNLTTKTQHTFIENEPFTDGYYYLLVISKSQVNFTIHVITTDLRSSLADKLLFYLSFTGEPELLSLPPHFIIQALTTLLCRPAPLNGSSNIIYSKTGRAHRMSGTKSKSQALGLDHCAACPEPRQKLGSPVSSQEEAS</sequence>
<gene>
    <name evidence="1" type="ORF">TSIB3V08_LOCUS4486</name>
</gene>
<dbReference type="EMBL" id="OC001624">
    <property type="protein sequence ID" value="CAD7260304.1"/>
    <property type="molecule type" value="Genomic_DNA"/>
</dbReference>
<name>A0A7R9ATH5_TIMSH</name>
<reference evidence="1" key="1">
    <citation type="submission" date="2020-11" db="EMBL/GenBank/DDBJ databases">
        <authorList>
            <person name="Tran Van P."/>
        </authorList>
    </citation>
    <scope>NUCLEOTIDE SEQUENCE</scope>
</reference>
<evidence type="ECO:0000313" key="1">
    <source>
        <dbReference type="EMBL" id="CAD7260304.1"/>
    </source>
</evidence>